<dbReference type="InterPro" id="IPR011662">
    <property type="entry name" value="Secretin/TonB_short_N"/>
</dbReference>
<keyword evidence="8 10" id="KW-0472">Membrane</keyword>
<evidence type="ECO:0000256" key="10">
    <source>
        <dbReference type="PROSITE-ProRule" id="PRU01360"/>
    </source>
</evidence>
<dbReference type="Pfam" id="PF13715">
    <property type="entry name" value="CarbopepD_reg_2"/>
    <property type="match status" value="1"/>
</dbReference>
<dbReference type="OrthoDB" id="9768177at2"/>
<dbReference type="RefSeq" id="WP_123216946.1">
    <property type="nucleotide sequence ID" value="NZ_RJTM01000107.1"/>
</dbReference>
<keyword evidence="14" id="KW-1185">Reference proteome</keyword>
<protein>
    <submittedName>
        <fullName evidence="13">SusC/RagA family TonB-linked outer membrane protein</fullName>
    </submittedName>
</protein>
<dbReference type="Pfam" id="PF00593">
    <property type="entry name" value="TonB_dep_Rec_b-barrel"/>
    <property type="match status" value="1"/>
</dbReference>
<proteinExistence type="inferred from homology"/>
<dbReference type="InterPro" id="IPR023996">
    <property type="entry name" value="TonB-dep_OMP_SusC/RagA"/>
</dbReference>
<dbReference type="NCBIfam" id="TIGR04057">
    <property type="entry name" value="SusC_RagA_signa"/>
    <property type="match status" value="1"/>
</dbReference>
<dbReference type="InterPro" id="IPR023997">
    <property type="entry name" value="TonB-dep_OMP_SusC/RagA_CS"/>
</dbReference>
<keyword evidence="2 10" id="KW-0813">Transport</keyword>
<evidence type="ECO:0000256" key="5">
    <source>
        <dbReference type="ARBA" id="ARBA00022692"/>
    </source>
</evidence>
<keyword evidence="5 10" id="KW-0812">Transmembrane</keyword>
<dbReference type="SUPFAM" id="SSF49464">
    <property type="entry name" value="Carboxypeptidase regulatory domain-like"/>
    <property type="match status" value="1"/>
</dbReference>
<dbReference type="SUPFAM" id="SSF56935">
    <property type="entry name" value="Porins"/>
    <property type="match status" value="1"/>
</dbReference>
<dbReference type="GO" id="GO:0006826">
    <property type="term" value="P:iron ion transport"/>
    <property type="evidence" value="ECO:0007669"/>
    <property type="project" value="UniProtKB-KW"/>
</dbReference>
<evidence type="ECO:0000256" key="9">
    <source>
        <dbReference type="ARBA" id="ARBA00023237"/>
    </source>
</evidence>
<evidence type="ECO:0000256" key="1">
    <source>
        <dbReference type="ARBA" id="ARBA00004571"/>
    </source>
</evidence>
<dbReference type="SMART" id="SM00965">
    <property type="entry name" value="STN"/>
    <property type="match status" value="1"/>
</dbReference>
<accession>A0A3N0E5H4</accession>
<keyword evidence="4" id="KW-0406">Ion transport</keyword>
<keyword evidence="9 10" id="KW-0998">Cell outer membrane</keyword>
<dbReference type="NCBIfam" id="TIGR04056">
    <property type="entry name" value="OMP_RagA_SusC"/>
    <property type="match status" value="1"/>
</dbReference>
<evidence type="ECO:0000256" key="2">
    <source>
        <dbReference type="ARBA" id="ARBA00022448"/>
    </source>
</evidence>
<evidence type="ECO:0000256" key="4">
    <source>
        <dbReference type="ARBA" id="ARBA00022496"/>
    </source>
</evidence>
<dbReference type="InterPro" id="IPR037066">
    <property type="entry name" value="Plug_dom_sf"/>
</dbReference>
<dbReference type="Gene3D" id="2.60.40.1120">
    <property type="entry name" value="Carboxypeptidase-like, regulatory domain"/>
    <property type="match status" value="1"/>
</dbReference>
<evidence type="ECO:0000256" key="7">
    <source>
        <dbReference type="ARBA" id="ARBA00023077"/>
    </source>
</evidence>
<dbReference type="Gene3D" id="2.170.130.10">
    <property type="entry name" value="TonB-dependent receptor, plug domain"/>
    <property type="match status" value="1"/>
</dbReference>
<evidence type="ECO:0000313" key="14">
    <source>
        <dbReference type="Proteomes" id="UP000267469"/>
    </source>
</evidence>
<name>A0A3N0E5H4_SINP1</name>
<comment type="similarity">
    <text evidence="10 11">Belongs to the TonB-dependent receptor family.</text>
</comment>
<dbReference type="Proteomes" id="UP000267469">
    <property type="component" value="Unassembled WGS sequence"/>
</dbReference>
<keyword evidence="7 11" id="KW-0798">TonB box</keyword>
<evidence type="ECO:0000256" key="6">
    <source>
        <dbReference type="ARBA" id="ARBA00023004"/>
    </source>
</evidence>
<evidence type="ECO:0000313" key="13">
    <source>
        <dbReference type="EMBL" id="RNL83085.1"/>
    </source>
</evidence>
<evidence type="ECO:0000256" key="3">
    <source>
        <dbReference type="ARBA" id="ARBA00022452"/>
    </source>
</evidence>
<evidence type="ECO:0000256" key="11">
    <source>
        <dbReference type="RuleBase" id="RU003357"/>
    </source>
</evidence>
<reference evidence="13 14" key="1">
    <citation type="submission" date="2018-10" db="EMBL/GenBank/DDBJ databases">
        <title>Sinomicrobium pectinilyticum sp. nov., a pectinase-producing bacterium isolated from alkaline and saline soil, and emended description of the genus Sinomicrobium.</title>
        <authorList>
            <person name="Cheng B."/>
            <person name="Li C."/>
            <person name="Lai Q."/>
            <person name="Du M."/>
            <person name="Shao Z."/>
            <person name="Xu P."/>
            <person name="Yang C."/>
        </authorList>
    </citation>
    <scope>NUCLEOTIDE SEQUENCE [LARGE SCALE GENOMIC DNA]</scope>
    <source>
        <strain evidence="13 14">5DNS001</strain>
    </source>
</reference>
<dbReference type="EMBL" id="RJTM01000107">
    <property type="protein sequence ID" value="RNL83085.1"/>
    <property type="molecule type" value="Genomic_DNA"/>
</dbReference>
<gene>
    <name evidence="13" type="ORF">ED312_15585</name>
</gene>
<keyword evidence="3 10" id="KW-1134">Transmembrane beta strand</keyword>
<keyword evidence="4" id="KW-0410">Iron transport</keyword>
<dbReference type="InterPro" id="IPR000531">
    <property type="entry name" value="Beta-barrel_TonB"/>
</dbReference>
<dbReference type="InterPro" id="IPR008969">
    <property type="entry name" value="CarboxyPept-like_regulatory"/>
</dbReference>
<sequence>MNKNANLGSRGKFPLRRYLWTAMRIFLLFIGIGLSSVYASHSSAQTRMDIDVKNVTVKYLFEEIQKKSEYIFFYKDGTLDENKQVSFTAKDITLQDILNRVFGQTDLTYELDGRQVVVRKKPAKIPETNETGTNVPVVQGIEISGTVKDSEGMPLPGANVVEKGTTHGTQTDFDGNYALTVSGENAVLLVSYMGFISREIPVKGQTEIQVTLEEDVSNLEEVVVVGYGTQKKVNLTGAVSQVTAEAIENRPVANLGQALQGVLPNLNISIPSGNPNATPSFNVRGGTSLQYNSDDSKYEFQSGSPFILVDGVQMDINMLNPEDIESISILKDAASAAIYGARAANGVVLVTTKKGRRSQKPQITYSTSFQFNRPSARPDLLDAYTIQDAAIKAVEYENRTPSGDMYDKLNAIKAYMDNPEENPPYIMSPGGSIIWVANTRPYDEAVRNAAPMMKHNLSLRGGSEKNTYMISLGYQDQEGIYKINTDKFKRYNVLVNVGSEITDWLGMDYQISWNNTIYEEPISPAGKGSWWYAMAQEPFRNINMPIKTPADSPVGEMYTDNILSFMSYGSNRKSMNERLLMKIAPTIKLLKGWNLKADFSYMSRNYRQKEVLPELLRVDTDWNNLINSHTNPSYIDKTSDRTDQYTLNVYTNYDTTLGKHDISLLAGFNQEWLRYEHLRGRGEGILSPNIPVINQTTGNEYAYDSESHWAVRGAFYRITYNYDNRYLLESNGRYDGTSRFPKDRRFKFFPSISGAWRVSEESFTGFLKPTFDELKFRASYGSLGNQNVDNYIYIPSYGTVSQVQHMLNGVRPIGITPPGLVDPDLTWETSTTLDFGVDMALLGNKLDLSFDWYRRKTTDILIAGDKFPAVLGASSPTKNSGAMQTEGWELEVRWKDRFESGFRYDVALNLWDYQSEVVTFDGNPNKLLSSLYEGQKMGEIWGYETSGIFQTEEEIEAAPSQHLLNSQWFPGDVRYADLDGNGEISPGEQTVENPGDRKIIGNSTPRYQFGLNMNALWKNFDLNIFFQGVGKRDYWIDGSQSLYWGGLSNGAGTWEIYNNTWTPEQRDAHFPVYKNKAANRQVQSRFIQNAAYIRLKNLALGYTLPQEISEKIKVERLRLSASAYNIWEYTKVPDVFDPELMSADYPMMRSFALGLQVTF</sequence>
<evidence type="ECO:0000256" key="8">
    <source>
        <dbReference type="ARBA" id="ARBA00023136"/>
    </source>
</evidence>
<evidence type="ECO:0000259" key="12">
    <source>
        <dbReference type="SMART" id="SM00965"/>
    </source>
</evidence>
<comment type="subcellular location">
    <subcellularLocation>
        <location evidence="1 10">Cell outer membrane</location>
        <topology evidence="1 10">Multi-pass membrane protein</topology>
    </subcellularLocation>
</comment>
<dbReference type="GO" id="GO:0009279">
    <property type="term" value="C:cell outer membrane"/>
    <property type="evidence" value="ECO:0007669"/>
    <property type="project" value="UniProtKB-SubCell"/>
</dbReference>
<organism evidence="13 14">
    <name type="scientific">Sinomicrobium pectinilyticum</name>
    <dbReference type="NCBI Taxonomy" id="1084421"/>
    <lineage>
        <taxon>Bacteria</taxon>
        <taxon>Pseudomonadati</taxon>
        <taxon>Bacteroidota</taxon>
        <taxon>Flavobacteriia</taxon>
        <taxon>Flavobacteriales</taxon>
        <taxon>Flavobacteriaceae</taxon>
        <taxon>Sinomicrobium</taxon>
    </lineage>
</organism>
<dbReference type="InterPro" id="IPR012910">
    <property type="entry name" value="Plug_dom"/>
</dbReference>
<dbReference type="Pfam" id="PF07660">
    <property type="entry name" value="STN"/>
    <property type="match status" value="1"/>
</dbReference>
<keyword evidence="6" id="KW-0408">Iron</keyword>
<feature type="domain" description="Secretin/TonB short N-terminal" evidence="12">
    <location>
        <begin position="70"/>
        <end position="121"/>
    </location>
</feature>
<comment type="caution">
    <text evidence="13">The sequence shown here is derived from an EMBL/GenBank/DDBJ whole genome shotgun (WGS) entry which is preliminary data.</text>
</comment>
<dbReference type="InterPro" id="IPR039426">
    <property type="entry name" value="TonB-dep_rcpt-like"/>
</dbReference>
<dbReference type="Pfam" id="PF07715">
    <property type="entry name" value="Plug"/>
    <property type="match status" value="1"/>
</dbReference>
<dbReference type="InterPro" id="IPR036942">
    <property type="entry name" value="Beta-barrel_TonB_sf"/>
</dbReference>
<dbReference type="PROSITE" id="PS52016">
    <property type="entry name" value="TONB_DEPENDENT_REC_3"/>
    <property type="match status" value="1"/>
</dbReference>
<dbReference type="AlphaFoldDB" id="A0A3N0E5H4"/>
<dbReference type="Gene3D" id="2.40.170.20">
    <property type="entry name" value="TonB-dependent receptor, beta-barrel domain"/>
    <property type="match status" value="1"/>
</dbReference>